<name>A0AAD7P3U0_9AGAR</name>
<feature type="coiled-coil region" evidence="1">
    <location>
        <begin position="338"/>
        <end position="388"/>
    </location>
</feature>
<keyword evidence="5" id="KW-1185">Reference proteome</keyword>
<dbReference type="Gene3D" id="3.40.50.300">
    <property type="entry name" value="P-loop containing nucleotide triphosphate hydrolases"/>
    <property type="match status" value="1"/>
</dbReference>
<proteinExistence type="predicted"/>
<evidence type="ECO:0000259" key="3">
    <source>
        <dbReference type="Pfam" id="PF00350"/>
    </source>
</evidence>
<dbReference type="PANTHER" id="PTHR36681:SF3">
    <property type="entry name" value="NUCLEAR GTPASE, GERMINAL CENTER-ASSOCIATED, TANDEM DUPLICATE 3"/>
    <property type="match status" value="1"/>
</dbReference>
<dbReference type="Proteomes" id="UP001215598">
    <property type="component" value="Unassembled WGS sequence"/>
</dbReference>
<comment type="caution">
    <text evidence="4">The sequence shown here is derived from an EMBL/GenBank/DDBJ whole genome shotgun (WGS) entry which is preliminary data.</text>
</comment>
<dbReference type="InterPro" id="IPR027417">
    <property type="entry name" value="P-loop_NTPase"/>
</dbReference>
<evidence type="ECO:0000313" key="5">
    <source>
        <dbReference type="Proteomes" id="UP001215598"/>
    </source>
</evidence>
<dbReference type="CDD" id="cd00882">
    <property type="entry name" value="Ras_like_GTPase"/>
    <property type="match status" value="1"/>
</dbReference>
<dbReference type="Pfam" id="PF00350">
    <property type="entry name" value="Dynamin_N"/>
    <property type="match status" value="1"/>
</dbReference>
<feature type="domain" description="Dynamin N-terminal" evidence="3">
    <location>
        <begin position="74"/>
        <end position="275"/>
    </location>
</feature>
<dbReference type="AlphaFoldDB" id="A0AAD7P3U0"/>
<dbReference type="EMBL" id="JARKIB010000001">
    <property type="protein sequence ID" value="KAJ7786657.1"/>
    <property type="molecule type" value="Genomic_DNA"/>
</dbReference>
<evidence type="ECO:0000256" key="1">
    <source>
        <dbReference type="SAM" id="Coils"/>
    </source>
</evidence>
<evidence type="ECO:0000313" key="4">
    <source>
        <dbReference type="EMBL" id="KAJ7786657.1"/>
    </source>
</evidence>
<keyword evidence="1" id="KW-0175">Coiled coil</keyword>
<accession>A0AAD7P3U0</accession>
<evidence type="ECO:0000256" key="2">
    <source>
        <dbReference type="SAM" id="MobiDB-lite"/>
    </source>
</evidence>
<reference evidence="4" key="1">
    <citation type="submission" date="2023-03" db="EMBL/GenBank/DDBJ databases">
        <title>Massive genome expansion in bonnet fungi (Mycena s.s.) driven by repeated elements and novel gene families across ecological guilds.</title>
        <authorList>
            <consortium name="Lawrence Berkeley National Laboratory"/>
            <person name="Harder C.B."/>
            <person name="Miyauchi S."/>
            <person name="Viragh M."/>
            <person name="Kuo A."/>
            <person name="Thoen E."/>
            <person name="Andreopoulos B."/>
            <person name="Lu D."/>
            <person name="Skrede I."/>
            <person name="Drula E."/>
            <person name="Henrissat B."/>
            <person name="Morin E."/>
            <person name="Kohler A."/>
            <person name="Barry K."/>
            <person name="LaButti K."/>
            <person name="Morin E."/>
            <person name="Salamov A."/>
            <person name="Lipzen A."/>
            <person name="Mereny Z."/>
            <person name="Hegedus B."/>
            <person name="Baldrian P."/>
            <person name="Stursova M."/>
            <person name="Weitz H."/>
            <person name="Taylor A."/>
            <person name="Grigoriev I.V."/>
            <person name="Nagy L.G."/>
            <person name="Martin F."/>
            <person name="Kauserud H."/>
        </authorList>
    </citation>
    <scope>NUCLEOTIDE SEQUENCE</scope>
    <source>
        <strain evidence="4">CBHHK182m</strain>
    </source>
</reference>
<gene>
    <name evidence="4" type="ORF">B0H16DRAFT_1491220</name>
</gene>
<dbReference type="InterPro" id="IPR045063">
    <property type="entry name" value="Dynamin_N"/>
</dbReference>
<dbReference type="SUPFAM" id="SSF52540">
    <property type="entry name" value="P-loop containing nucleoside triphosphate hydrolases"/>
    <property type="match status" value="1"/>
</dbReference>
<feature type="region of interest" description="Disordered" evidence="2">
    <location>
        <begin position="1"/>
        <end position="22"/>
    </location>
</feature>
<protein>
    <recommendedName>
        <fullName evidence="3">Dynamin N-terminal domain-containing protein</fullName>
    </recommendedName>
</protein>
<organism evidence="4 5">
    <name type="scientific">Mycena metata</name>
    <dbReference type="NCBI Taxonomy" id="1033252"/>
    <lineage>
        <taxon>Eukaryota</taxon>
        <taxon>Fungi</taxon>
        <taxon>Dikarya</taxon>
        <taxon>Basidiomycota</taxon>
        <taxon>Agaricomycotina</taxon>
        <taxon>Agaricomycetes</taxon>
        <taxon>Agaricomycetidae</taxon>
        <taxon>Agaricales</taxon>
        <taxon>Marasmiineae</taxon>
        <taxon>Mycenaceae</taxon>
        <taxon>Mycena</taxon>
    </lineage>
</organism>
<sequence length="824" mass="92387">MTTESSLTEMTEDDVEMNAPPRPSAQKAYEYLLPLLNAFEATLSSLTLPTELRDEWSRSTADMKGKAVQRPYKVAILGRTGAGKSTLVNALLEQRVLSASASGACTAVTTEISYRDVPTIEAVVEFISREQWAKDLGRLIEDVTDTTVDKEEEVTDTAFSPAYQARQKIYGVRALRNVSEKSWKVEELLNDPVVQDYLGQTKIFAAQKDVNFQKEDTRVFWPLVKIVKIMGRFDVLSTGITLVDLPGHGDVDNTRDTMANEYLKTADAICLVAGITRAKDDRDIHAYLHKHLSQTIIDGRIQEKSILIALTSADACCRFPDPIGGNEITLKPTKQAIVDDLNQDALALTQELNALREKREKKEKSRAKKNASAALEKIREQMTALSQKRTIKTKEMNRLRAVCVSSSVFPCLIPSRLAALKSSQNHYRLPPASPPLDADTKLTQDKYAQLYRDLSRLTADTPVPPIPIFCVGSRDFMRLLQVDDLDDPIIFREAGETGIPQLRSYFESHGERRNLGEAIAVVSHFCEFLSRTSSTQFSVSPMGNQATALTVQNAINDLEQVRGALVLETIYAAVSDVCVSVAPVARLTLRQAEGKSPSIFQSHEAKKWNQYRGKYETGNLNADLTKDILPLVQRNNLTPLRIKDYAEEIQEDLINTVKSVSNDPSVRKSLGIETFMTSLHVANMDATKTAQRQGSRTWEPLMKRLLKPQYTKVSAEKGNGMYKRMKMNREFIQNHRSQLYGQMNVDIRNLFKESVANILHDNRLAFKRLCTQMRQTILGVKISPEFDALGQAEKSIKEFADQHEDPAVTLLDELKTRLQQIPSS</sequence>
<dbReference type="PANTHER" id="PTHR36681">
    <property type="entry name" value="NUCLEAR GTPASE, GERMINAL CENTER-ASSOCIATED, TANDEM DUPLICATE 3"/>
    <property type="match status" value="1"/>
</dbReference>